<feature type="chain" id="PRO_5045069868" evidence="1">
    <location>
        <begin position="18"/>
        <end position="56"/>
    </location>
</feature>
<protein>
    <submittedName>
        <fullName evidence="2">YibE/F</fullName>
    </submittedName>
</protein>
<keyword evidence="1" id="KW-0732">Signal</keyword>
<evidence type="ECO:0000313" key="3">
    <source>
        <dbReference type="Proteomes" id="UP000287962"/>
    </source>
</evidence>
<accession>A0ABY0AIL9</accession>
<feature type="signal peptide" evidence="1">
    <location>
        <begin position="1"/>
        <end position="17"/>
    </location>
</feature>
<dbReference type="Proteomes" id="UP000287962">
    <property type="component" value="Unassembled WGS sequence"/>
</dbReference>
<organism evidence="2 3">
    <name type="scientific">Thermus scotoductus</name>
    <dbReference type="NCBI Taxonomy" id="37636"/>
    <lineage>
        <taxon>Bacteria</taxon>
        <taxon>Thermotogati</taxon>
        <taxon>Deinococcota</taxon>
        <taxon>Deinococci</taxon>
        <taxon>Thermales</taxon>
        <taxon>Thermaceae</taxon>
        <taxon>Thermus</taxon>
    </lineage>
</organism>
<evidence type="ECO:0000313" key="2">
    <source>
        <dbReference type="EMBL" id="RTI07709.1"/>
    </source>
</evidence>
<evidence type="ECO:0000256" key="1">
    <source>
        <dbReference type="SAM" id="SignalP"/>
    </source>
</evidence>
<name>A0ABY0AIL9_THESC</name>
<feature type="non-terminal residue" evidence="2">
    <location>
        <position position="56"/>
    </location>
</feature>
<reference evidence="2 3" key="1">
    <citation type="journal article" date="2019" name="Extremophiles">
        <title>Biogeography of thermophiles and predominance of Thermus scotoductus in domestic water heaters.</title>
        <authorList>
            <person name="Wilpiszeski R.L."/>
            <person name="Zhang Z."/>
            <person name="House C.H."/>
        </authorList>
    </citation>
    <scope>NUCLEOTIDE SEQUENCE [LARGE SCALE GENOMIC DNA]</scope>
    <source>
        <strain evidence="2 3">12_S12</strain>
    </source>
</reference>
<keyword evidence="3" id="KW-1185">Reference proteome</keyword>
<gene>
    <name evidence="2" type="ORF">CSW25_05640</name>
</gene>
<comment type="caution">
    <text evidence="2">The sequence shown here is derived from an EMBL/GenBank/DDBJ whole genome shotgun (WGS) entry which is preliminary data.</text>
</comment>
<sequence>MRFWFLLFLALLPPASAKGDGGYQVGRILALEAQRDVALVEVEGGRLEALLPVDGG</sequence>
<proteinExistence type="predicted"/>
<dbReference type="EMBL" id="PEML01000142">
    <property type="protein sequence ID" value="RTI07709.1"/>
    <property type="molecule type" value="Genomic_DNA"/>
</dbReference>